<feature type="non-terminal residue" evidence="1">
    <location>
        <position position="156"/>
    </location>
</feature>
<dbReference type="Gene3D" id="2.40.70.10">
    <property type="entry name" value="Acid Proteases"/>
    <property type="match status" value="1"/>
</dbReference>
<dbReference type="OrthoDB" id="912142at2759"/>
<accession>A0A9N7RGN7</accession>
<reference evidence="1" key="1">
    <citation type="submission" date="2019-12" db="EMBL/GenBank/DDBJ databases">
        <authorList>
            <person name="Scholes J."/>
        </authorList>
    </citation>
    <scope>NUCLEOTIDE SEQUENCE</scope>
</reference>
<comment type="caution">
    <text evidence="1">The sequence shown here is derived from an EMBL/GenBank/DDBJ whole genome shotgun (WGS) entry which is preliminary data.</text>
</comment>
<dbReference type="InterPro" id="IPR021109">
    <property type="entry name" value="Peptidase_aspartic_dom_sf"/>
</dbReference>
<protein>
    <submittedName>
        <fullName evidence="1">Uncharacterized protein</fullName>
    </submittedName>
</protein>
<dbReference type="Proteomes" id="UP001153555">
    <property type="component" value="Unassembled WGS sequence"/>
</dbReference>
<evidence type="ECO:0000313" key="2">
    <source>
        <dbReference type="Proteomes" id="UP001153555"/>
    </source>
</evidence>
<name>A0A9N7RGN7_STRHE</name>
<proteinExistence type="predicted"/>
<organism evidence="1 2">
    <name type="scientific">Striga hermonthica</name>
    <name type="common">Purple witchweed</name>
    <name type="synonym">Buchnera hermonthica</name>
    <dbReference type="NCBI Taxonomy" id="68872"/>
    <lineage>
        <taxon>Eukaryota</taxon>
        <taxon>Viridiplantae</taxon>
        <taxon>Streptophyta</taxon>
        <taxon>Embryophyta</taxon>
        <taxon>Tracheophyta</taxon>
        <taxon>Spermatophyta</taxon>
        <taxon>Magnoliopsida</taxon>
        <taxon>eudicotyledons</taxon>
        <taxon>Gunneridae</taxon>
        <taxon>Pentapetalae</taxon>
        <taxon>asterids</taxon>
        <taxon>lamiids</taxon>
        <taxon>Lamiales</taxon>
        <taxon>Orobanchaceae</taxon>
        <taxon>Buchnereae</taxon>
        <taxon>Striga</taxon>
    </lineage>
</organism>
<gene>
    <name evidence="1" type="ORF">SHERM_25639</name>
</gene>
<dbReference type="CDD" id="cd00303">
    <property type="entry name" value="retropepsin_like"/>
    <property type="match status" value="1"/>
</dbReference>
<dbReference type="EMBL" id="CACSLK010027813">
    <property type="protein sequence ID" value="CAA0830179.1"/>
    <property type="molecule type" value="Genomic_DNA"/>
</dbReference>
<dbReference type="AlphaFoldDB" id="A0A9N7RGN7"/>
<dbReference type="SUPFAM" id="SSF50630">
    <property type="entry name" value="Acid proteases"/>
    <property type="match status" value="1"/>
</dbReference>
<sequence>ENNRPEVETHHVDNDSMMVFTDEDLLLGSKPHNRPLFVTSYVQEQMVNQILIDGGSTVNILPLRMLKELGMTTEELGNSRLMIQGFNQRGQRALGIIRLRLLMEDMESTAMFHVIDIKTSYNMLLGRPWLHENGVFPSTWHQCFKYCKNGVVKTVL</sequence>
<dbReference type="PANTHER" id="PTHR33240:SF15">
    <property type="entry name" value="GAG-PRO-LIKE PROTEIN"/>
    <property type="match status" value="1"/>
</dbReference>
<keyword evidence="2" id="KW-1185">Reference proteome</keyword>
<feature type="non-terminal residue" evidence="1">
    <location>
        <position position="1"/>
    </location>
</feature>
<evidence type="ECO:0000313" key="1">
    <source>
        <dbReference type="EMBL" id="CAA0830179.1"/>
    </source>
</evidence>
<dbReference type="PANTHER" id="PTHR33240">
    <property type="entry name" value="OS08G0508500 PROTEIN"/>
    <property type="match status" value="1"/>
</dbReference>